<comment type="caution">
    <text evidence="1">The sequence shown here is derived from an EMBL/GenBank/DDBJ whole genome shotgun (WGS) entry which is preliminary data.</text>
</comment>
<sequence length="125" mass="13399">MNSSDAIETPATPVSDDINAKVRDLDELILLLRKSVPAGKTWGRQMQSQLKEADRCVEVLRLTLLLAREPAEVAAASAEVRDIIVAMDVSAAGGRADVTTRSALVLIRRLAETVAKHFQPPPSGG</sequence>
<evidence type="ECO:0000313" key="1">
    <source>
        <dbReference type="EMBL" id="PZP29107.1"/>
    </source>
</evidence>
<reference evidence="1 2" key="1">
    <citation type="submission" date="2017-08" db="EMBL/GenBank/DDBJ databases">
        <title>Infants hospitalized years apart are colonized by the same room-sourced microbial strains.</title>
        <authorList>
            <person name="Brooks B."/>
            <person name="Olm M.R."/>
            <person name="Firek B.A."/>
            <person name="Baker R."/>
            <person name="Thomas B.C."/>
            <person name="Morowitz M.J."/>
            <person name="Banfield J.F."/>
        </authorList>
    </citation>
    <scope>NUCLEOTIDE SEQUENCE [LARGE SCALE GENOMIC DNA]</scope>
    <source>
        <strain evidence="1">S2_012_000_R2_81</strain>
    </source>
</reference>
<gene>
    <name evidence="1" type="ORF">DI603_18010</name>
</gene>
<accession>A0A2W5DJ09</accession>
<dbReference type="EMBL" id="QFOD01000019">
    <property type="protein sequence ID" value="PZP29107.1"/>
    <property type="molecule type" value="Genomic_DNA"/>
</dbReference>
<dbReference type="AlphaFoldDB" id="A0A2W5DJ09"/>
<dbReference type="Proteomes" id="UP000249633">
    <property type="component" value="Unassembled WGS sequence"/>
</dbReference>
<organism evidence="1 2">
    <name type="scientific">Roseateles depolymerans</name>
    <dbReference type="NCBI Taxonomy" id="76731"/>
    <lineage>
        <taxon>Bacteria</taxon>
        <taxon>Pseudomonadati</taxon>
        <taxon>Pseudomonadota</taxon>
        <taxon>Betaproteobacteria</taxon>
        <taxon>Burkholderiales</taxon>
        <taxon>Sphaerotilaceae</taxon>
        <taxon>Roseateles</taxon>
    </lineage>
</organism>
<protein>
    <submittedName>
        <fullName evidence="1">Uncharacterized protein</fullName>
    </submittedName>
</protein>
<name>A0A2W5DJ09_9BURK</name>
<evidence type="ECO:0000313" key="2">
    <source>
        <dbReference type="Proteomes" id="UP000249633"/>
    </source>
</evidence>
<proteinExistence type="predicted"/>